<dbReference type="OrthoDB" id="5305386at2759"/>
<reference evidence="1" key="1">
    <citation type="submission" date="2022-09" db="EMBL/GenBank/DDBJ databases">
        <title>Fusarium specimens isolated from Avocado Roots.</title>
        <authorList>
            <person name="Stajich J."/>
            <person name="Roper C."/>
            <person name="Heimlech-Rivalta G."/>
        </authorList>
    </citation>
    <scope>NUCLEOTIDE SEQUENCE</scope>
    <source>
        <strain evidence="1">CF00136</strain>
    </source>
</reference>
<protein>
    <submittedName>
        <fullName evidence="1">Uncharacterized protein</fullName>
    </submittedName>
</protein>
<evidence type="ECO:0000313" key="1">
    <source>
        <dbReference type="EMBL" id="KAJ4253756.1"/>
    </source>
</evidence>
<accession>A0A9W8VAT5</accession>
<gene>
    <name evidence="1" type="ORF">NW762_010150</name>
</gene>
<sequence>MMTPRTSRLPSTVVSNTLELTLDFPLPTATFEFKEFSSDTEDKDPPVDTDPKILALIKPWEELPSKVIEYLAVSVFPTYQAIFVLCNELVIELPEMSDDLFQNQLRTLPEDVNGWPFKVVYNSGPPTGR</sequence>
<keyword evidence="2" id="KW-1185">Reference proteome</keyword>
<name>A0A9W8VAT5_9HYPO</name>
<comment type="caution">
    <text evidence="1">The sequence shown here is derived from an EMBL/GenBank/DDBJ whole genome shotgun (WGS) entry which is preliminary data.</text>
</comment>
<organism evidence="1 2">
    <name type="scientific">Fusarium torreyae</name>
    <dbReference type="NCBI Taxonomy" id="1237075"/>
    <lineage>
        <taxon>Eukaryota</taxon>
        <taxon>Fungi</taxon>
        <taxon>Dikarya</taxon>
        <taxon>Ascomycota</taxon>
        <taxon>Pezizomycotina</taxon>
        <taxon>Sordariomycetes</taxon>
        <taxon>Hypocreomycetidae</taxon>
        <taxon>Hypocreales</taxon>
        <taxon>Nectriaceae</taxon>
        <taxon>Fusarium</taxon>
    </lineage>
</organism>
<dbReference type="AlphaFoldDB" id="A0A9W8VAT5"/>
<proteinExistence type="predicted"/>
<dbReference type="EMBL" id="JAOQAZ010000023">
    <property type="protein sequence ID" value="KAJ4253756.1"/>
    <property type="molecule type" value="Genomic_DNA"/>
</dbReference>
<evidence type="ECO:0000313" key="2">
    <source>
        <dbReference type="Proteomes" id="UP001152049"/>
    </source>
</evidence>
<dbReference type="Proteomes" id="UP001152049">
    <property type="component" value="Unassembled WGS sequence"/>
</dbReference>